<organism evidence="1 2">
    <name type="scientific">Acer yangbiense</name>
    <dbReference type="NCBI Taxonomy" id="1000413"/>
    <lineage>
        <taxon>Eukaryota</taxon>
        <taxon>Viridiplantae</taxon>
        <taxon>Streptophyta</taxon>
        <taxon>Embryophyta</taxon>
        <taxon>Tracheophyta</taxon>
        <taxon>Spermatophyta</taxon>
        <taxon>Magnoliopsida</taxon>
        <taxon>eudicotyledons</taxon>
        <taxon>Gunneridae</taxon>
        <taxon>Pentapetalae</taxon>
        <taxon>rosids</taxon>
        <taxon>malvids</taxon>
        <taxon>Sapindales</taxon>
        <taxon>Sapindaceae</taxon>
        <taxon>Hippocastanoideae</taxon>
        <taxon>Acereae</taxon>
        <taxon>Acer</taxon>
    </lineage>
</organism>
<dbReference type="PANTHER" id="PTHR35317">
    <property type="entry name" value="OS04G0629600 PROTEIN"/>
    <property type="match status" value="1"/>
</dbReference>
<sequence>MSADMATGSNASLHVPQFSGENYQICVVKMRSYLKYFGLWEYVAKDKQVPALKANPTIDQIKQYEEEKMKRDKAVTCLHSALTDSVFTSIMHLETAKSIWHELKSRFEVKDYSSKLSDLENQMRLYGDVVEDYKVVEKMKINLPEKFKAKVATIEESCDLKKMTISEMVSKLQAQEQRHALRNDGDMEKTFLAMNKGKHKGKMDAASSESGPRVRFPPCTTCKRTNHLAEDCWHKGKPQVQFTFCNKWGHREQYCRFKQNQQIQQPMQQQTQQPMQQANYTDDHVCMFTTLDKNATTTIKLGNGDMVKAAGKDMQAKSLTDDLCDACLMSKHDMVKDVQATSHTYGLRDACQNGKAPMKPKIDGVFDGHSRNEYVMDDGAVAKSDSLFLKTRSSADVYQKCKMMVNEPAWNEEAAQMDEKKLAMKEELIMIKRNQALSSTKAEYIAAAAAPKQAKWI</sequence>
<protein>
    <recommendedName>
        <fullName evidence="3">DUF4219 domain-containing protein</fullName>
    </recommendedName>
</protein>
<dbReference type="PANTHER" id="PTHR35317:SF31">
    <property type="entry name" value="DUF4219 DOMAIN-CONTAINING PROTEIN"/>
    <property type="match status" value="1"/>
</dbReference>
<dbReference type="Proteomes" id="UP000323000">
    <property type="component" value="Chromosome 2"/>
</dbReference>
<proteinExistence type="predicted"/>
<gene>
    <name evidence="1" type="ORF">EZV62_005260</name>
</gene>
<name>A0A5C7IM79_9ROSI</name>
<dbReference type="AlphaFoldDB" id="A0A5C7IM79"/>
<dbReference type="InterPro" id="IPR036875">
    <property type="entry name" value="Znf_CCHC_sf"/>
</dbReference>
<dbReference type="Gene3D" id="4.10.60.10">
    <property type="entry name" value="Zinc finger, CCHC-type"/>
    <property type="match status" value="1"/>
</dbReference>
<dbReference type="GO" id="GO:0003676">
    <property type="term" value="F:nucleic acid binding"/>
    <property type="evidence" value="ECO:0007669"/>
    <property type="project" value="InterPro"/>
</dbReference>
<dbReference type="GO" id="GO:0008270">
    <property type="term" value="F:zinc ion binding"/>
    <property type="evidence" value="ECO:0007669"/>
    <property type="project" value="InterPro"/>
</dbReference>
<dbReference type="SUPFAM" id="SSF57756">
    <property type="entry name" value="Retrovirus zinc finger-like domains"/>
    <property type="match status" value="1"/>
</dbReference>
<dbReference type="EMBL" id="VAHF01000002">
    <property type="protein sequence ID" value="TXG70325.1"/>
    <property type="molecule type" value="Genomic_DNA"/>
</dbReference>
<evidence type="ECO:0000313" key="1">
    <source>
        <dbReference type="EMBL" id="TXG70325.1"/>
    </source>
</evidence>
<accession>A0A5C7IM79</accession>
<reference evidence="2" key="1">
    <citation type="journal article" date="2019" name="Gigascience">
        <title>De novo genome assembly of the endangered Acer yangbiense, a plant species with extremely small populations endemic to Yunnan Province, China.</title>
        <authorList>
            <person name="Yang J."/>
            <person name="Wariss H.M."/>
            <person name="Tao L."/>
            <person name="Zhang R."/>
            <person name="Yun Q."/>
            <person name="Hollingsworth P."/>
            <person name="Dao Z."/>
            <person name="Luo G."/>
            <person name="Guo H."/>
            <person name="Ma Y."/>
            <person name="Sun W."/>
        </authorList>
    </citation>
    <scope>NUCLEOTIDE SEQUENCE [LARGE SCALE GENOMIC DNA]</scope>
    <source>
        <strain evidence="2">cv. Malutang</strain>
    </source>
</reference>
<evidence type="ECO:0008006" key="3">
    <source>
        <dbReference type="Google" id="ProtNLM"/>
    </source>
</evidence>
<keyword evidence="2" id="KW-1185">Reference proteome</keyword>
<comment type="caution">
    <text evidence="1">The sequence shown here is derived from an EMBL/GenBank/DDBJ whole genome shotgun (WGS) entry which is preliminary data.</text>
</comment>
<evidence type="ECO:0000313" key="2">
    <source>
        <dbReference type="Proteomes" id="UP000323000"/>
    </source>
</evidence>
<dbReference type="Pfam" id="PF14223">
    <property type="entry name" value="Retrotran_gag_2"/>
    <property type="match status" value="1"/>
</dbReference>
<dbReference type="OrthoDB" id="991447at2759"/>